<keyword evidence="1" id="KW-0812">Transmembrane</keyword>
<sequence>MKPNERLQSKGIFLNPYWKEIRSVLNSKKPALWIMIAAVFICTGVFVIYAVNPKVHNNADASVPESAIYSPDGNGRYGQMSRKI</sequence>
<dbReference type="STRING" id="138119.DSY2046"/>
<dbReference type="AlphaFoldDB" id="Q24VV7"/>
<dbReference type="Proteomes" id="UP000001946">
    <property type="component" value="Chromosome"/>
</dbReference>
<accession>Q24VV7</accession>
<name>Q24VV7_DESHY</name>
<keyword evidence="3" id="KW-1185">Reference proteome</keyword>
<dbReference type="RefSeq" id="WP_011460020.1">
    <property type="nucleotide sequence ID" value="NC_007907.1"/>
</dbReference>
<gene>
    <name evidence="2" type="ordered locus">DSY2046</name>
</gene>
<evidence type="ECO:0000313" key="2">
    <source>
        <dbReference type="EMBL" id="BAE83835.1"/>
    </source>
</evidence>
<dbReference type="HOGENOM" id="CLU_2522145_0_0_9"/>
<proteinExistence type="predicted"/>
<evidence type="ECO:0000313" key="3">
    <source>
        <dbReference type="Proteomes" id="UP000001946"/>
    </source>
</evidence>
<keyword evidence="1" id="KW-0472">Membrane</keyword>
<dbReference type="KEGG" id="dsy:DSY2046"/>
<dbReference type="EMBL" id="AP008230">
    <property type="protein sequence ID" value="BAE83835.1"/>
    <property type="molecule type" value="Genomic_DNA"/>
</dbReference>
<feature type="transmembrane region" description="Helical" evidence="1">
    <location>
        <begin position="31"/>
        <end position="51"/>
    </location>
</feature>
<evidence type="ECO:0000256" key="1">
    <source>
        <dbReference type="SAM" id="Phobius"/>
    </source>
</evidence>
<reference evidence="2 3" key="1">
    <citation type="journal article" date="2006" name="J. Bacteriol.">
        <title>Complete genome sequence of the dehalorespiring bacterium Desulfitobacterium hafniense Y51 and comparison with Dehalococcoides ethenogenes 195.</title>
        <authorList>
            <person name="Nonaka H."/>
            <person name="Keresztes G."/>
            <person name="Shinoda Y."/>
            <person name="Ikenaga Y."/>
            <person name="Abe M."/>
            <person name="Naito K."/>
            <person name="Inatomi K."/>
            <person name="Furukawa K."/>
            <person name="Inui M."/>
            <person name="Yukawa H."/>
        </authorList>
    </citation>
    <scope>NUCLEOTIDE SEQUENCE [LARGE SCALE GENOMIC DNA]</scope>
    <source>
        <strain evidence="2 3">Y51</strain>
    </source>
</reference>
<keyword evidence="1" id="KW-1133">Transmembrane helix</keyword>
<protein>
    <submittedName>
        <fullName evidence="2">Uncharacterized protein</fullName>
    </submittedName>
</protein>
<organism evidence="2 3">
    <name type="scientific">Desulfitobacterium hafniense (strain Y51)</name>
    <dbReference type="NCBI Taxonomy" id="138119"/>
    <lineage>
        <taxon>Bacteria</taxon>
        <taxon>Bacillati</taxon>
        <taxon>Bacillota</taxon>
        <taxon>Clostridia</taxon>
        <taxon>Eubacteriales</taxon>
        <taxon>Desulfitobacteriaceae</taxon>
        <taxon>Desulfitobacterium</taxon>
    </lineage>
</organism>